<feature type="transmembrane region" description="Helical" evidence="11">
    <location>
        <begin position="465"/>
        <end position="484"/>
    </location>
</feature>
<keyword evidence="8" id="KW-0029">Amino-acid transport</keyword>
<evidence type="ECO:0000256" key="1">
    <source>
        <dbReference type="ARBA" id="ARBA00004651"/>
    </source>
</evidence>
<dbReference type="CDD" id="cd06261">
    <property type="entry name" value="TM_PBP2"/>
    <property type="match status" value="1"/>
</dbReference>
<dbReference type="FunFam" id="1.10.3720.10:FF:000033">
    <property type="entry name" value="Polar amino acid ABC transporter permease"/>
    <property type="match status" value="1"/>
</dbReference>
<evidence type="ECO:0000313" key="13">
    <source>
        <dbReference type="EMBL" id="GAL92493.1"/>
    </source>
</evidence>
<dbReference type="SMART" id="SM00079">
    <property type="entry name" value="PBPe"/>
    <property type="match status" value="1"/>
</dbReference>
<dbReference type="PROSITE" id="PS50928">
    <property type="entry name" value="ABC_TM1"/>
    <property type="match status" value="1"/>
</dbReference>
<feature type="domain" description="ABC transmembrane type-1" evidence="12">
    <location>
        <begin position="290"/>
        <end position="484"/>
    </location>
</feature>
<dbReference type="PANTHER" id="PTHR30614">
    <property type="entry name" value="MEMBRANE COMPONENT OF AMINO ACID ABC TRANSPORTER"/>
    <property type="match status" value="1"/>
</dbReference>
<feature type="transmembrane region" description="Helical" evidence="11">
    <location>
        <begin position="292"/>
        <end position="316"/>
    </location>
</feature>
<keyword evidence="5" id="KW-1003">Cell membrane</keyword>
<dbReference type="SUPFAM" id="SSF161098">
    <property type="entry name" value="MetI-like"/>
    <property type="match status" value="1"/>
</dbReference>
<dbReference type="SMART" id="SM00062">
    <property type="entry name" value="PBPb"/>
    <property type="match status" value="1"/>
</dbReference>
<dbReference type="AlphaFoldDB" id="A0A0A1VSU1"/>
<dbReference type="InterPro" id="IPR001638">
    <property type="entry name" value="Solute-binding_3/MltF_N"/>
</dbReference>
<dbReference type="NCBIfam" id="TIGR01726">
    <property type="entry name" value="HEQRo_perm_3TM"/>
    <property type="match status" value="1"/>
</dbReference>
<dbReference type="SUPFAM" id="SSF53850">
    <property type="entry name" value="Periplasmic binding protein-like II"/>
    <property type="match status" value="1"/>
</dbReference>
<evidence type="ECO:0000256" key="9">
    <source>
        <dbReference type="ARBA" id="ARBA00022989"/>
    </source>
</evidence>
<dbReference type="PANTHER" id="PTHR30614:SF20">
    <property type="entry name" value="GLUTAMINE TRANSPORT SYSTEM PERMEASE PROTEIN GLNP"/>
    <property type="match status" value="1"/>
</dbReference>
<dbReference type="InterPro" id="IPR010065">
    <property type="entry name" value="AA_ABC_transptr_permease_3TM"/>
</dbReference>
<dbReference type="Gene3D" id="3.40.190.10">
    <property type="entry name" value="Periplasmic binding protein-like II"/>
    <property type="match status" value="2"/>
</dbReference>
<comment type="similarity">
    <text evidence="3">Belongs to the bacterial solute-binding protein 3 family.</text>
</comment>
<organism evidence="13 14">
    <name type="scientific">Microcystis aeruginosa NIES-44</name>
    <dbReference type="NCBI Taxonomy" id="449439"/>
    <lineage>
        <taxon>Bacteria</taxon>
        <taxon>Bacillati</taxon>
        <taxon>Cyanobacteriota</taxon>
        <taxon>Cyanophyceae</taxon>
        <taxon>Oscillatoriophycideae</taxon>
        <taxon>Chroococcales</taxon>
        <taxon>Microcystaceae</taxon>
        <taxon>Microcystis</taxon>
    </lineage>
</organism>
<evidence type="ECO:0000256" key="6">
    <source>
        <dbReference type="ARBA" id="ARBA00022692"/>
    </source>
</evidence>
<dbReference type="Pfam" id="PF00528">
    <property type="entry name" value="BPD_transp_1"/>
    <property type="match status" value="1"/>
</dbReference>
<comment type="similarity">
    <text evidence="2">Belongs to the binding-protein-dependent transport system permease family. HisMQ subfamily.</text>
</comment>
<dbReference type="Proteomes" id="UP000030321">
    <property type="component" value="Unassembled WGS sequence"/>
</dbReference>
<keyword evidence="7" id="KW-0732">Signal</keyword>
<dbReference type="InterPro" id="IPR001320">
    <property type="entry name" value="Iontro_rcpt_C"/>
</dbReference>
<accession>A0A0A1VSU1</accession>
<evidence type="ECO:0000256" key="4">
    <source>
        <dbReference type="ARBA" id="ARBA00022448"/>
    </source>
</evidence>
<dbReference type="InterPro" id="IPR000515">
    <property type="entry name" value="MetI-like"/>
</dbReference>
<dbReference type="InterPro" id="IPR018313">
    <property type="entry name" value="SBP_3_CS"/>
</dbReference>
<proteinExistence type="inferred from homology"/>
<dbReference type="InterPro" id="IPR035906">
    <property type="entry name" value="MetI-like_sf"/>
</dbReference>
<gene>
    <name evidence="13" type="ORF">N44_01051</name>
</gene>
<evidence type="ECO:0000256" key="3">
    <source>
        <dbReference type="ARBA" id="ARBA00010333"/>
    </source>
</evidence>
<reference evidence="14" key="1">
    <citation type="journal article" date="2015" name="Genome">
        <title>Whole Genome Sequence of the Non-Microcystin-Producing Microcystis aeruginosa Strain NIES-44.</title>
        <authorList>
            <person name="Okano K."/>
            <person name="Miyata N."/>
            <person name="Ozaki Y."/>
        </authorList>
    </citation>
    <scope>NUCLEOTIDE SEQUENCE [LARGE SCALE GENOMIC DNA]</scope>
    <source>
        <strain evidence="14">NIES-44</strain>
    </source>
</reference>
<dbReference type="InterPro" id="IPR043429">
    <property type="entry name" value="ArtM/GltK/GlnP/TcyL/YhdX-like"/>
</dbReference>
<dbReference type="GO" id="GO:0015276">
    <property type="term" value="F:ligand-gated monoatomic ion channel activity"/>
    <property type="evidence" value="ECO:0007669"/>
    <property type="project" value="InterPro"/>
</dbReference>
<name>A0A0A1VSU1_MICAE</name>
<dbReference type="GO" id="GO:0043190">
    <property type="term" value="C:ATP-binding cassette (ABC) transporter complex"/>
    <property type="evidence" value="ECO:0007669"/>
    <property type="project" value="InterPro"/>
</dbReference>
<dbReference type="PROSITE" id="PS01039">
    <property type="entry name" value="SBP_BACTERIAL_3"/>
    <property type="match status" value="1"/>
</dbReference>
<evidence type="ECO:0000259" key="12">
    <source>
        <dbReference type="PROSITE" id="PS50928"/>
    </source>
</evidence>
<feature type="transmembrane region" description="Helical" evidence="11">
    <location>
        <begin position="365"/>
        <end position="381"/>
    </location>
</feature>
<evidence type="ECO:0000256" key="5">
    <source>
        <dbReference type="ARBA" id="ARBA00022475"/>
    </source>
</evidence>
<evidence type="ECO:0000313" key="14">
    <source>
        <dbReference type="Proteomes" id="UP000030321"/>
    </source>
</evidence>
<evidence type="ECO:0000256" key="11">
    <source>
        <dbReference type="RuleBase" id="RU363032"/>
    </source>
</evidence>
<evidence type="ECO:0000256" key="8">
    <source>
        <dbReference type="ARBA" id="ARBA00022970"/>
    </source>
</evidence>
<dbReference type="Gene3D" id="1.10.3720.10">
    <property type="entry name" value="MetI-like"/>
    <property type="match status" value="1"/>
</dbReference>
<feature type="transmembrane region" description="Helical" evidence="11">
    <location>
        <begin position="328"/>
        <end position="353"/>
    </location>
</feature>
<evidence type="ECO:0000256" key="10">
    <source>
        <dbReference type="ARBA" id="ARBA00023136"/>
    </source>
</evidence>
<sequence length="503" mass="55691">MIKFWRGRVVQRVIFALLGLVLALGLSVIPAFSQTPPNPFRVATEATFPPFEFQQGGQLTGFDIDLMRAIGKEADLNIDFRNLPFDGIIPALQARTVEAAISGMTITAERAQAISFSRPYFKAGLAIAVREDNQTIKNFEDLKGKRIAVQIGTTGALEATKIPGATVSQFDSAALALQELINGRVDAVVNDKPVTLYAIKEAGLRGVKVVGELLTEEFYGIALPKNSPYLQLINDALGRVIESGQYDAIFRQWFGEKPTELPLVAPALKNLQESSFNWGELFYNLIVKGVPWTILLTVLSFLFGLIGGTLVAIALISPYKWLKTICRIYVDFFRGTPMLVQLFLIYFGLPGLFREIGLNIDLDRLPAALFALSLNVAAYLAEIMRGGIQSIDNGQWEACSSLGMSPVQTMREVIFPQAFRRMLPPLGNEFITLIKDTSLAAVIGFEELFRQGQLMVATTYKAFEIYIAVALVYLVLTTLSSLVFKRLEIYMDPLHKSKQEQKA</sequence>
<keyword evidence="6 11" id="KW-0812">Transmembrane</keyword>
<keyword evidence="4 11" id="KW-0813">Transport</keyword>
<dbReference type="Pfam" id="PF00497">
    <property type="entry name" value="SBP_bac_3"/>
    <property type="match status" value="1"/>
</dbReference>
<dbReference type="RefSeq" id="WP_045358320.1">
    <property type="nucleotide sequence ID" value="NZ_BBPA01000021.1"/>
</dbReference>
<comment type="subcellular location">
    <subcellularLocation>
        <location evidence="1 11">Cell membrane</location>
        <topology evidence="1 11">Multi-pass membrane protein</topology>
    </subcellularLocation>
</comment>
<comment type="caution">
    <text evidence="13">The sequence shown here is derived from an EMBL/GenBank/DDBJ whole genome shotgun (WGS) entry which is preliminary data.</text>
</comment>
<keyword evidence="10 11" id="KW-0472">Membrane</keyword>
<dbReference type="GO" id="GO:0006865">
    <property type="term" value="P:amino acid transport"/>
    <property type="evidence" value="ECO:0007669"/>
    <property type="project" value="UniProtKB-KW"/>
</dbReference>
<dbReference type="EMBL" id="BBPA01000021">
    <property type="protein sequence ID" value="GAL92493.1"/>
    <property type="molecule type" value="Genomic_DNA"/>
</dbReference>
<evidence type="ECO:0000256" key="2">
    <source>
        <dbReference type="ARBA" id="ARBA00010072"/>
    </source>
</evidence>
<keyword evidence="9 11" id="KW-1133">Transmembrane helix</keyword>
<protein>
    <submittedName>
        <fullName evidence="13">Glutamine transport system permease protein GlnP</fullName>
    </submittedName>
</protein>
<dbReference type="CDD" id="cd13624">
    <property type="entry name" value="PBP2_Arg_Lys_His"/>
    <property type="match status" value="1"/>
</dbReference>
<evidence type="ECO:0000256" key="7">
    <source>
        <dbReference type="ARBA" id="ARBA00022729"/>
    </source>
</evidence>